<evidence type="ECO:0000313" key="7">
    <source>
        <dbReference type="Proteomes" id="UP000188604"/>
    </source>
</evidence>
<dbReference type="InterPro" id="IPR014036">
    <property type="entry name" value="DeoR-like_C"/>
</dbReference>
<dbReference type="SMART" id="SM01134">
    <property type="entry name" value="DeoRC"/>
    <property type="match status" value="1"/>
</dbReference>
<dbReference type="SUPFAM" id="SSF46785">
    <property type="entry name" value="Winged helix' DNA-binding domain"/>
    <property type="match status" value="1"/>
</dbReference>
<keyword evidence="3" id="KW-0238">DNA-binding</keyword>
<dbReference type="Pfam" id="PF08220">
    <property type="entry name" value="HTH_DeoR"/>
    <property type="match status" value="1"/>
</dbReference>
<dbReference type="Gene3D" id="3.30.750.70">
    <property type="entry name" value="4-hydroxybutyrate coenzyme like domains"/>
    <property type="match status" value="1"/>
</dbReference>
<dbReference type="Proteomes" id="UP000188604">
    <property type="component" value="Chromosome"/>
</dbReference>
<dbReference type="InterPro" id="IPR050313">
    <property type="entry name" value="Carb_Metab_HTH_regulators"/>
</dbReference>
<evidence type="ECO:0000256" key="4">
    <source>
        <dbReference type="ARBA" id="ARBA00023163"/>
    </source>
</evidence>
<feature type="domain" description="HTH deoR-type" evidence="5">
    <location>
        <begin position="8"/>
        <end position="63"/>
    </location>
</feature>
<organism evidence="6 7">
    <name type="scientific">Neoasaia chiangmaiensis</name>
    <dbReference type="NCBI Taxonomy" id="320497"/>
    <lineage>
        <taxon>Bacteria</taxon>
        <taxon>Pseudomonadati</taxon>
        <taxon>Pseudomonadota</taxon>
        <taxon>Alphaproteobacteria</taxon>
        <taxon>Acetobacterales</taxon>
        <taxon>Acetobacteraceae</taxon>
        <taxon>Neoasaia</taxon>
    </lineage>
</organism>
<proteinExistence type="predicted"/>
<dbReference type="KEGG" id="nch:A0U93_11110"/>
<dbReference type="PROSITE" id="PS51000">
    <property type="entry name" value="HTH_DEOR_2"/>
    <property type="match status" value="1"/>
</dbReference>
<dbReference type="PANTHER" id="PTHR30363:SF4">
    <property type="entry name" value="GLYCEROL-3-PHOSPHATE REGULON REPRESSOR"/>
    <property type="match status" value="1"/>
</dbReference>
<dbReference type="STRING" id="320497.A0U93_11110"/>
<dbReference type="OrthoDB" id="9814815at2"/>
<evidence type="ECO:0000313" key="6">
    <source>
        <dbReference type="EMBL" id="AQS89465.1"/>
    </source>
</evidence>
<dbReference type="InterPro" id="IPR036390">
    <property type="entry name" value="WH_DNA-bd_sf"/>
</dbReference>
<sequence length="259" mass="28447">MPTQNLPTTPRHRKILMLVQTRGYMSNEDLAQQLDVAVQTIRRDVNLLANQGYLARHHGGAGLPSSIENIAYDERQVLNQRAKDAIGRVAAELVPNRSTIFINIGTTTESFARALNEHRDLRVVTNNLHVASILSRRTDFRTVVAGGSIRPADGGIVGASAIESLESFRAEFGVIGISGIEEDGTLLDFDLDEIQCARAIIRHSRRVILLADHTKFGRHPMGRVGDLSDIDDFVTDQAPSPEFQARMAAANVTLHVARP</sequence>
<dbReference type="Pfam" id="PF00455">
    <property type="entry name" value="DeoRC"/>
    <property type="match status" value="1"/>
</dbReference>
<dbReference type="GO" id="GO:0003700">
    <property type="term" value="F:DNA-binding transcription factor activity"/>
    <property type="evidence" value="ECO:0007669"/>
    <property type="project" value="InterPro"/>
</dbReference>
<dbReference type="PANTHER" id="PTHR30363">
    <property type="entry name" value="HTH-TYPE TRANSCRIPTIONAL REGULATOR SRLR-RELATED"/>
    <property type="match status" value="1"/>
</dbReference>
<keyword evidence="2" id="KW-0805">Transcription regulation</keyword>
<name>A0A1U9KUJ6_9PROT</name>
<accession>A0A1U9KUJ6</accession>
<dbReference type="PRINTS" id="PR00037">
    <property type="entry name" value="HTHLACR"/>
</dbReference>
<evidence type="ECO:0000256" key="3">
    <source>
        <dbReference type="ARBA" id="ARBA00023125"/>
    </source>
</evidence>
<dbReference type="GO" id="GO:0003677">
    <property type="term" value="F:DNA binding"/>
    <property type="evidence" value="ECO:0007669"/>
    <property type="project" value="UniProtKB-KW"/>
</dbReference>
<evidence type="ECO:0000256" key="2">
    <source>
        <dbReference type="ARBA" id="ARBA00023015"/>
    </source>
</evidence>
<dbReference type="PROSITE" id="PS00894">
    <property type="entry name" value="HTH_DEOR_1"/>
    <property type="match status" value="1"/>
</dbReference>
<dbReference type="InterPro" id="IPR037171">
    <property type="entry name" value="NagB/RpiA_transferase-like"/>
</dbReference>
<keyword evidence="4" id="KW-0804">Transcription</keyword>
<reference evidence="6 7" key="1">
    <citation type="submission" date="2016-03" db="EMBL/GenBank/DDBJ databases">
        <title>Acetic acid bacteria sequencing.</title>
        <authorList>
            <person name="Brandt J."/>
            <person name="Jakob F."/>
            <person name="Vogel R.F."/>
        </authorList>
    </citation>
    <scope>NUCLEOTIDE SEQUENCE [LARGE SCALE GENOMIC DNA]</scope>
    <source>
        <strain evidence="6 7">NBRC 101099</strain>
    </source>
</reference>
<dbReference type="InterPro" id="IPR018356">
    <property type="entry name" value="Tscrpt_reg_HTH_DeoR_CS"/>
</dbReference>
<dbReference type="EMBL" id="CP014691">
    <property type="protein sequence ID" value="AQS89465.1"/>
    <property type="molecule type" value="Genomic_DNA"/>
</dbReference>
<gene>
    <name evidence="6" type="ORF">A0U93_11110</name>
</gene>
<dbReference type="RefSeq" id="WP_077808482.1">
    <property type="nucleotide sequence ID" value="NZ_BJXS01000003.1"/>
</dbReference>
<dbReference type="SMART" id="SM00420">
    <property type="entry name" value="HTH_DEOR"/>
    <property type="match status" value="1"/>
</dbReference>
<dbReference type="AlphaFoldDB" id="A0A1U9KUJ6"/>
<protein>
    <submittedName>
        <fullName evidence="6">DeoR family transcriptional regulator</fullName>
    </submittedName>
</protein>
<dbReference type="InterPro" id="IPR001034">
    <property type="entry name" value="DeoR_HTH"/>
</dbReference>
<dbReference type="SUPFAM" id="SSF100950">
    <property type="entry name" value="NagB/RpiA/CoA transferase-like"/>
    <property type="match status" value="1"/>
</dbReference>
<dbReference type="Gene3D" id="1.10.10.10">
    <property type="entry name" value="Winged helix-like DNA-binding domain superfamily/Winged helix DNA-binding domain"/>
    <property type="match status" value="1"/>
</dbReference>
<evidence type="ECO:0000256" key="1">
    <source>
        <dbReference type="ARBA" id="ARBA00022491"/>
    </source>
</evidence>
<evidence type="ECO:0000259" key="5">
    <source>
        <dbReference type="PROSITE" id="PS51000"/>
    </source>
</evidence>
<dbReference type="InterPro" id="IPR036388">
    <property type="entry name" value="WH-like_DNA-bd_sf"/>
</dbReference>
<keyword evidence="1" id="KW-0678">Repressor</keyword>
<keyword evidence="7" id="KW-1185">Reference proteome</keyword>